<comment type="caution">
    <text evidence="1">The sequence shown here is derived from an EMBL/GenBank/DDBJ whole genome shotgun (WGS) entry which is preliminary data.</text>
</comment>
<name>A0ACB7UY99_DIOAL</name>
<dbReference type="Proteomes" id="UP000827976">
    <property type="component" value="Chromosome 13"/>
</dbReference>
<sequence length="33" mass="3645">MRNYSNTSLDMVLVAGALFLNKQDCKDVGRVAD</sequence>
<protein>
    <submittedName>
        <fullName evidence="1">Uncharacterized protein</fullName>
    </submittedName>
</protein>
<evidence type="ECO:0000313" key="1">
    <source>
        <dbReference type="EMBL" id="KAH7665889.1"/>
    </source>
</evidence>
<proteinExistence type="predicted"/>
<keyword evidence="2" id="KW-1185">Reference proteome</keyword>
<evidence type="ECO:0000313" key="2">
    <source>
        <dbReference type="Proteomes" id="UP000827976"/>
    </source>
</evidence>
<organism evidence="1 2">
    <name type="scientific">Dioscorea alata</name>
    <name type="common">Purple yam</name>
    <dbReference type="NCBI Taxonomy" id="55571"/>
    <lineage>
        <taxon>Eukaryota</taxon>
        <taxon>Viridiplantae</taxon>
        <taxon>Streptophyta</taxon>
        <taxon>Embryophyta</taxon>
        <taxon>Tracheophyta</taxon>
        <taxon>Spermatophyta</taxon>
        <taxon>Magnoliopsida</taxon>
        <taxon>Liliopsida</taxon>
        <taxon>Dioscoreales</taxon>
        <taxon>Dioscoreaceae</taxon>
        <taxon>Dioscorea</taxon>
    </lineage>
</organism>
<reference evidence="2" key="1">
    <citation type="journal article" date="2022" name="Nat. Commun.">
        <title>Chromosome evolution and the genetic basis of agronomically important traits in greater yam.</title>
        <authorList>
            <person name="Bredeson J.V."/>
            <person name="Lyons J.B."/>
            <person name="Oniyinde I.O."/>
            <person name="Okereke N.R."/>
            <person name="Kolade O."/>
            <person name="Nnabue I."/>
            <person name="Nwadili C.O."/>
            <person name="Hribova E."/>
            <person name="Parker M."/>
            <person name="Nwogha J."/>
            <person name="Shu S."/>
            <person name="Carlson J."/>
            <person name="Kariba R."/>
            <person name="Muthemba S."/>
            <person name="Knop K."/>
            <person name="Barton G.J."/>
            <person name="Sherwood A.V."/>
            <person name="Lopez-Montes A."/>
            <person name="Asiedu R."/>
            <person name="Jamnadass R."/>
            <person name="Muchugi A."/>
            <person name="Goodstein D."/>
            <person name="Egesi C.N."/>
            <person name="Featherston J."/>
            <person name="Asfaw A."/>
            <person name="Simpson G.G."/>
            <person name="Dolezel J."/>
            <person name="Hendre P.S."/>
            <person name="Van Deynze A."/>
            <person name="Kumar P.L."/>
            <person name="Obidiegwu J.E."/>
            <person name="Bhattacharjee R."/>
            <person name="Rokhsar D.S."/>
        </authorList>
    </citation>
    <scope>NUCLEOTIDE SEQUENCE [LARGE SCALE GENOMIC DNA]</scope>
    <source>
        <strain evidence="2">cv. TDa95/00328</strain>
    </source>
</reference>
<gene>
    <name evidence="1" type="ORF">IHE45_13G062400</name>
</gene>
<dbReference type="EMBL" id="CM037023">
    <property type="protein sequence ID" value="KAH7665889.1"/>
    <property type="molecule type" value="Genomic_DNA"/>
</dbReference>
<accession>A0ACB7UY99</accession>